<evidence type="ECO:0000259" key="2">
    <source>
        <dbReference type="PROSITE" id="PS50006"/>
    </source>
</evidence>
<dbReference type="RefSeq" id="WP_156615206.1">
    <property type="nucleotide sequence ID" value="NZ_WPHR01000012.1"/>
</dbReference>
<organism evidence="3 4">
    <name type="scientific">Agrobacterium vitis</name>
    <name type="common">Rhizobium vitis</name>
    <dbReference type="NCBI Taxonomy" id="373"/>
    <lineage>
        <taxon>Bacteria</taxon>
        <taxon>Pseudomonadati</taxon>
        <taxon>Pseudomonadota</taxon>
        <taxon>Alphaproteobacteria</taxon>
        <taxon>Hyphomicrobiales</taxon>
        <taxon>Rhizobiaceae</taxon>
        <taxon>Rhizobium/Agrobacterium group</taxon>
        <taxon>Agrobacterium</taxon>
    </lineage>
</organism>
<evidence type="ECO:0000313" key="3">
    <source>
        <dbReference type="EMBL" id="MUZ74084.1"/>
    </source>
</evidence>
<evidence type="ECO:0000313" key="4">
    <source>
        <dbReference type="Proteomes" id="UP000477951"/>
    </source>
</evidence>
<evidence type="ECO:0000256" key="1">
    <source>
        <dbReference type="SAM" id="MobiDB-lite"/>
    </source>
</evidence>
<feature type="compositionally biased region" description="Basic and acidic residues" evidence="1">
    <location>
        <begin position="145"/>
        <end position="158"/>
    </location>
</feature>
<dbReference type="EMBL" id="WPHR01000012">
    <property type="protein sequence ID" value="MUZ74084.1"/>
    <property type="molecule type" value="Genomic_DNA"/>
</dbReference>
<proteinExistence type="predicted"/>
<dbReference type="PROSITE" id="PS50006">
    <property type="entry name" value="FHA_DOMAIN"/>
    <property type="match status" value="1"/>
</dbReference>
<dbReference type="InterPro" id="IPR008984">
    <property type="entry name" value="SMAD_FHA_dom_sf"/>
</dbReference>
<protein>
    <submittedName>
        <fullName evidence="3">FHA domain-containing protein</fullName>
    </submittedName>
</protein>
<feature type="region of interest" description="Disordered" evidence="1">
    <location>
        <begin position="396"/>
        <end position="419"/>
    </location>
</feature>
<feature type="region of interest" description="Disordered" evidence="1">
    <location>
        <begin position="227"/>
        <end position="247"/>
    </location>
</feature>
<comment type="caution">
    <text evidence="3">The sequence shown here is derived from an EMBL/GenBank/DDBJ whole genome shotgun (WGS) entry which is preliminary data.</text>
</comment>
<dbReference type="AlphaFoldDB" id="A0A6L6VEH1"/>
<feature type="compositionally biased region" description="Basic and acidic residues" evidence="1">
    <location>
        <begin position="168"/>
        <end position="183"/>
    </location>
</feature>
<feature type="region of interest" description="Disordered" evidence="1">
    <location>
        <begin position="138"/>
        <end position="195"/>
    </location>
</feature>
<accession>A0A6L6VEH1</accession>
<dbReference type="SUPFAM" id="SSF49879">
    <property type="entry name" value="SMAD/FHA domain"/>
    <property type="match status" value="1"/>
</dbReference>
<dbReference type="InterPro" id="IPR000253">
    <property type="entry name" value="FHA_dom"/>
</dbReference>
<dbReference type="Proteomes" id="UP000477951">
    <property type="component" value="Unassembled WGS sequence"/>
</dbReference>
<sequence>MKLELRPEKPVTKGQTTWTLDYGRRTIGRAPACDWQVTDNECRVSKLHCTISRDRDGYVLSDQSANGTLVDGKLLLEGDTIRLKHGASIDLRGYRFTVSITGEAAPEAVDPDPAMPLSSETLTISSILADIAPNGTTARGLLGDRQVEEPWKQPRPTERGVSGGATQSDRRADKEKSFTRHVDIGWSGPPQTDGMKPVLPDNWFDEDAGGSAMEHLAAPKTFVTIAPPVRRPPQDLSPSQEVRPKPQDEFDAVFADPEDQEPDAREIPSASDLQAERMMAALARAQEALGESIAVFDLPGDAVPSLSSSNDTDLAARLEAFAGQQEAFAAILQTMMQAAGRSLDPRLLEAKVDANSPVRLPFLAERDYWAAYRQLFQAEGRILSFRDFMRRAAMGEQAEEPAIPAEADRVMGVETSNET</sequence>
<dbReference type="CDD" id="cd00060">
    <property type="entry name" value="FHA"/>
    <property type="match status" value="1"/>
</dbReference>
<feature type="domain" description="FHA" evidence="2">
    <location>
        <begin position="25"/>
        <end position="75"/>
    </location>
</feature>
<dbReference type="Pfam" id="PF00498">
    <property type="entry name" value="FHA"/>
    <property type="match status" value="1"/>
</dbReference>
<name>A0A6L6VEH1_AGRVI</name>
<dbReference type="SMART" id="SM00240">
    <property type="entry name" value="FHA"/>
    <property type="match status" value="1"/>
</dbReference>
<reference evidence="3 4" key="1">
    <citation type="submission" date="2019-12" db="EMBL/GenBank/DDBJ databases">
        <title>Whole-genome sequencing of Allorhizobium vitis.</title>
        <authorList>
            <person name="Gan H.M."/>
            <person name="Szegedi E."/>
            <person name="Burr T."/>
            <person name="Savka M.A."/>
        </authorList>
    </citation>
    <scope>NUCLEOTIDE SEQUENCE [LARGE SCALE GENOMIC DNA]</scope>
    <source>
        <strain evidence="3 4">CG516</strain>
    </source>
</reference>
<dbReference type="Gene3D" id="2.60.200.20">
    <property type="match status" value="1"/>
</dbReference>
<gene>
    <name evidence="3" type="ORF">GOZ90_15455</name>
</gene>